<dbReference type="CDD" id="cd00268">
    <property type="entry name" value="DEADc"/>
    <property type="match status" value="1"/>
</dbReference>
<dbReference type="Pfam" id="PF00271">
    <property type="entry name" value="Helicase_C"/>
    <property type="match status" value="1"/>
</dbReference>
<dbReference type="Pfam" id="PF03880">
    <property type="entry name" value="DbpA"/>
    <property type="match status" value="1"/>
</dbReference>
<dbReference type="PANTHER" id="PTHR47963:SF5">
    <property type="entry name" value="DEAD-BOX ATP-DEPENDENT RNA HELICASE CSHA"/>
    <property type="match status" value="1"/>
</dbReference>
<dbReference type="InterPro" id="IPR005580">
    <property type="entry name" value="DbpA/CsdA_RNA-bd_dom"/>
</dbReference>
<dbReference type="InterPro" id="IPR014001">
    <property type="entry name" value="Helicase_ATP-bd"/>
</dbReference>
<evidence type="ECO:0000256" key="2">
    <source>
        <dbReference type="ARBA" id="ARBA00022801"/>
    </source>
</evidence>
<feature type="domain" description="Helicase ATP-binding" evidence="7">
    <location>
        <begin position="35"/>
        <end position="206"/>
    </location>
</feature>
<dbReference type="GO" id="GO:0016787">
    <property type="term" value="F:hydrolase activity"/>
    <property type="evidence" value="ECO:0007669"/>
    <property type="project" value="UniProtKB-KW"/>
</dbReference>
<dbReference type="RefSeq" id="WP_050606908.1">
    <property type="nucleotide sequence ID" value="NZ_CABKUB010000006.1"/>
</dbReference>
<dbReference type="PROSITE" id="PS51192">
    <property type="entry name" value="HELICASE_ATP_BIND_1"/>
    <property type="match status" value="1"/>
</dbReference>
<dbReference type="Gene3D" id="3.30.70.330">
    <property type="match status" value="1"/>
</dbReference>
<evidence type="ECO:0000313" key="11">
    <source>
        <dbReference type="Proteomes" id="UP000473885"/>
    </source>
</evidence>
<dbReference type="InterPro" id="IPR012677">
    <property type="entry name" value="Nucleotide-bd_a/b_plait_sf"/>
</dbReference>
<dbReference type="GO" id="GO:0005829">
    <property type="term" value="C:cytosol"/>
    <property type="evidence" value="ECO:0007669"/>
    <property type="project" value="TreeGrafter"/>
</dbReference>
<reference evidence="10 11" key="1">
    <citation type="submission" date="2019-04" db="EMBL/GenBank/DDBJ databases">
        <title>Genome sequencing of Clostridium botulinum Groups I-IV and Clostridium butyricum.</title>
        <authorList>
            <person name="Brunt J."/>
            <person name="Van Vliet A.H.M."/>
            <person name="Stringer S.C."/>
            <person name="Carter A.T."/>
            <person name="Peck M.W."/>
        </authorList>
    </citation>
    <scope>NUCLEOTIDE SEQUENCE [LARGE SCALE GENOMIC DNA]</scope>
    <source>
        <strain evidence="10 11">IFR 18/094</strain>
    </source>
</reference>
<dbReference type="Gene3D" id="3.40.50.300">
    <property type="entry name" value="P-loop containing nucleotide triphosphate hydrolases"/>
    <property type="match status" value="2"/>
</dbReference>
<dbReference type="GO" id="GO:0009409">
    <property type="term" value="P:response to cold"/>
    <property type="evidence" value="ECO:0007669"/>
    <property type="project" value="TreeGrafter"/>
</dbReference>
<evidence type="ECO:0000256" key="4">
    <source>
        <dbReference type="ARBA" id="ARBA00022840"/>
    </source>
</evidence>
<comment type="similarity">
    <text evidence="6">Belongs to the DEAD box helicase family.</text>
</comment>
<feature type="domain" description="Helicase C-terminal" evidence="8">
    <location>
        <begin position="218"/>
        <end position="380"/>
    </location>
</feature>
<dbReference type="GO" id="GO:0005524">
    <property type="term" value="F:ATP binding"/>
    <property type="evidence" value="ECO:0007669"/>
    <property type="project" value="UniProtKB-KW"/>
</dbReference>
<dbReference type="GO" id="GO:0033592">
    <property type="term" value="F:RNA strand annealing activity"/>
    <property type="evidence" value="ECO:0007669"/>
    <property type="project" value="TreeGrafter"/>
</dbReference>
<evidence type="ECO:0000256" key="1">
    <source>
        <dbReference type="ARBA" id="ARBA00022741"/>
    </source>
</evidence>
<keyword evidence="3 6" id="KW-0347">Helicase</keyword>
<dbReference type="GO" id="GO:0003724">
    <property type="term" value="F:RNA helicase activity"/>
    <property type="evidence" value="ECO:0007669"/>
    <property type="project" value="InterPro"/>
</dbReference>
<evidence type="ECO:0000313" key="10">
    <source>
        <dbReference type="EMBL" id="NEZ45795.1"/>
    </source>
</evidence>
<dbReference type="InterPro" id="IPR014014">
    <property type="entry name" value="RNA_helicase_DEAD_Q_motif"/>
</dbReference>
<dbReference type="InterPro" id="IPR001650">
    <property type="entry name" value="Helicase_C-like"/>
</dbReference>
<dbReference type="InterPro" id="IPR000629">
    <property type="entry name" value="RNA-helicase_DEAD-box_CS"/>
</dbReference>
<dbReference type="InterPro" id="IPR027417">
    <property type="entry name" value="P-loop_NTPase"/>
</dbReference>
<dbReference type="Pfam" id="PF00270">
    <property type="entry name" value="DEAD"/>
    <property type="match status" value="1"/>
</dbReference>
<dbReference type="AlphaFoldDB" id="A0A6M0R6K0"/>
<dbReference type="InterPro" id="IPR044742">
    <property type="entry name" value="DEAD/DEAH_RhlB"/>
</dbReference>
<dbReference type="CDD" id="cd18787">
    <property type="entry name" value="SF2_C_DEAD"/>
    <property type="match status" value="1"/>
</dbReference>
<comment type="caution">
    <text evidence="10">The sequence shown here is derived from an EMBL/GenBank/DDBJ whole genome shotgun (WGS) entry which is preliminary data.</text>
</comment>
<dbReference type="PROSITE" id="PS51194">
    <property type="entry name" value="HELICASE_CTER"/>
    <property type="match status" value="1"/>
</dbReference>
<keyword evidence="4 6" id="KW-0067">ATP-binding</keyword>
<proteinExistence type="inferred from homology"/>
<evidence type="ECO:0000256" key="6">
    <source>
        <dbReference type="RuleBase" id="RU000492"/>
    </source>
</evidence>
<name>A0A6M0R6K0_9CLOT</name>
<dbReference type="PROSITE" id="PS51195">
    <property type="entry name" value="Q_MOTIF"/>
    <property type="match status" value="1"/>
</dbReference>
<dbReference type="CDD" id="cd12252">
    <property type="entry name" value="RRM_DbpA"/>
    <property type="match status" value="1"/>
</dbReference>
<dbReference type="PROSITE" id="PS00039">
    <property type="entry name" value="DEAD_ATP_HELICASE"/>
    <property type="match status" value="1"/>
</dbReference>
<dbReference type="SUPFAM" id="SSF52540">
    <property type="entry name" value="P-loop containing nucleoside triphosphate hydrolases"/>
    <property type="match status" value="1"/>
</dbReference>
<dbReference type="SMART" id="SM00490">
    <property type="entry name" value="HELICc"/>
    <property type="match status" value="1"/>
</dbReference>
<dbReference type="SMART" id="SM00487">
    <property type="entry name" value="DEXDc"/>
    <property type="match status" value="1"/>
</dbReference>
<evidence type="ECO:0000259" key="8">
    <source>
        <dbReference type="PROSITE" id="PS51194"/>
    </source>
</evidence>
<sequence>MENIKFKDLKLSEEVLKAIEYMKFEKPSEVQEQSIPLVLEGYDIIAQAQTGTGKTVAFGAPIISELSHDKDRGIKSLILTPTRELALQITSELKRLSKYTDLKILTVYGGSSIDKQIKDLKRGVDIVVGTPGRVLDHIRRKTVNFTKIKYLVIDEADEMLNMGFIEDINTILEQTNEEKQTMLFSATMPEAIKKLALKNMKKDTKYVSIIKKSLTVDKIQQYYVQVKNRDKLETLFRILDVEEPKSSIIFCRTKKGVDELVEAMQLNGYNVEGMHGDMRQNQRINTLKKFKNASLNFLVATDVAARGIDVQDITHVINYDITQDVESYVHRIGRTGRANKKGIAYSLINSRERSMIRDIERVTKSKIRVKDVPTVGDILEKKSDNLLSNLEEILKGNEYKEFIPIVNNLGDRFDLIDISSALMSMILSKEISSQYTKNSIKSDNTLRLFLNLGRKDNINPKVLLNFIKENSSTDVSEIGDIDILEKFSFMDVSPEAAENMIKDISGKRFNKRRINIEVAKNRK</sequence>
<dbReference type="InterPro" id="IPR011545">
    <property type="entry name" value="DEAD/DEAH_box_helicase_dom"/>
</dbReference>
<gene>
    <name evidence="10" type="ORF">FDF74_01060</name>
</gene>
<evidence type="ECO:0000256" key="3">
    <source>
        <dbReference type="ARBA" id="ARBA00022806"/>
    </source>
</evidence>
<keyword evidence="11" id="KW-1185">Reference proteome</keyword>
<dbReference type="EMBL" id="SXDP01000001">
    <property type="protein sequence ID" value="NEZ45795.1"/>
    <property type="molecule type" value="Genomic_DNA"/>
</dbReference>
<evidence type="ECO:0000256" key="5">
    <source>
        <dbReference type="PROSITE-ProRule" id="PRU00552"/>
    </source>
</evidence>
<dbReference type="Proteomes" id="UP000473885">
    <property type="component" value="Unassembled WGS sequence"/>
</dbReference>
<dbReference type="InterPro" id="IPR050547">
    <property type="entry name" value="DEAD_box_RNA_helicases"/>
</dbReference>
<protein>
    <submittedName>
        <fullName evidence="10">DEAD/DEAH box helicase</fullName>
    </submittedName>
</protein>
<accession>A0A6M0R6K0</accession>
<dbReference type="GO" id="GO:0005840">
    <property type="term" value="C:ribosome"/>
    <property type="evidence" value="ECO:0007669"/>
    <property type="project" value="TreeGrafter"/>
</dbReference>
<feature type="short sequence motif" description="Q motif" evidence="5">
    <location>
        <begin position="4"/>
        <end position="32"/>
    </location>
</feature>
<feature type="domain" description="DEAD-box RNA helicase Q" evidence="9">
    <location>
        <begin position="4"/>
        <end position="32"/>
    </location>
</feature>
<dbReference type="OrthoDB" id="9805696at2"/>
<keyword evidence="1 6" id="KW-0547">Nucleotide-binding</keyword>
<keyword evidence="2 6" id="KW-0378">Hydrolase</keyword>
<evidence type="ECO:0000259" key="9">
    <source>
        <dbReference type="PROSITE" id="PS51195"/>
    </source>
</evidence>
<organism evidence="10 11">
    <name type="scientific">Clostridium niameyense</name>
    <dbReference type="NCBI Taxonomy" id="1622073"/>
    <lineage>
        <taxon>Bacteria</taxon>
        <taxon>Bacillati</taxon>
        <taxon>Bacillota</taxon>
        <taxon>Clostridia</taxon>
        <taxon>Eubacteriales</taxon>
        <taxon>Clostridiaceae</taxon>
        <taxon>Clostridium</taxon>
    </lineage>
</organism>
<dbReference type="PANTHER" id="PTHR47963">
    <property type="entry name" value="DEAD-BOX ATP-DEPENDENT RNA HELICASE 47, MITOCHONDRIAL"/>
    <property type="match status" value="1"/>
</dbReference>
<evidence type="ECO:0000259" key="7">
    <source>
        <dbReference type="PROSITE" id="PS51192"/>
    </source>
</evidence>